<reference evidence="10 11" key="1">
    <citation type="journal article" date="2018" name="Gigascience">
        <title>Genomes of trombidid mites reveal novel predicted allergens and laterally-transferred genes associated with secondary metabolism.</title>
        <authorList>
            <person name="Dong X."/>
            <person name="Chaisiri K."/>
            <person name="Xia D."/>
            <person name="Armstrong S.D."/>
            <person name="Fang Y."/>
            <person name="Donnelly M.J."/>
            <person name="Kadowaki T."/>
            <person name="McGarry J.W."/>
            <person name="Darby A.C."/>
            <person name="Makepeace B.L."/>
        </authorList>
    </citation>
    <scope>NUCLEOTIDE SEQUENCE [LARGE SCALE GENOMIC DNA]</scope>
    <source>
        <strain evidence="10">UoL-UT</strain>
    </source>
</reference>
<evidence type="ECO:0000256" key="4">
    <source>
        <dbReference type="ARBA" id="ARBA00022692"/>
    </source>
</evidence>
<keyword evidence="11" id="KW-1185">Reference proteome</keyword>
<dbReference type="InterPro" id="IPR001611">
    <property type="entry name" value="Leu-rich_rpt"/>
</dbReference>
<evidence type="ECO:0000256" key="9">
    <source>
        <dbReference type="SAM" id="SignalP"/>
    </source>
</evidence>
<keyword evidence="8" id="KW-0472">Membrane</keyword>
<feature type="chain" id="PRO_5019566207" evidence="9">
    <location>
        <begin position="23"/>
        <end position="956"/>
    </location>
</feature>
<dbReference type="SMART" id="SM00365">
    <property type="entry name" value="LRR_SD22"/>
    <property type="match status" value="9"/>
</dbReference>
<dbReference type="Proteomes" id="UP000288716">
    <property type="component" value="Unassembled WGS sequence"/>
</dbReference>
<evidence type="ECO:0000256" key="6">
    <source>
        <dbReference type="ARBA" id="ARBA00022737"/>
    </source>
</evidence>
<dbReference type="PANTHER" id="PTHR24369:SF210">
    <property type="entry name" value="CHAOPTIN-RELATED"/>
    <property type="match status" value="1"/>
</dbReference>
<dbReference type="Gene3D" id="3.80.10.10">
    <property type="entry name" value="Ribonuclease Inhibitor"/>
    <property type="match status" value="6"/>
</dbReference>
<comment type="caution">
    <text evidence="10">The sequence shown here is derived from an EMBL/GenBank/DDBJ whole genome shotgun (WGS) entry which is preliminary data.</text>
</comment>
<dbReference type="STRING" id="299467.A0A443SF32"/>
<dbReference type="AlphaFoldDB" id="A0A443SF32"/>
<evidence type="ECO:0000256" key="2">
    <source>
        <dbReference type="ARBA" id="ARBA00022475"/>
    </source>
</evidence>
<dbReference type="InterPro" id="IPR003591">
    <property type="entry name" value="Leu-rich_rpt_typical-subtyp"/>
</dbReference>
<evidence type="ECO:0000256" key="1">
    <source>
        <dbReference type="ARBA" id="ARBA00004236"/>
    </source>
</evidence>
<sequence>MKCTSLQLSLVVFAATVSLLRAVVYKAPEDCEWKAVGIGDEVAVKCKLRTVNGAFDNTNFSLISAEKTTSLTVICDDILFESYLMNGSFEHLTQLKELNIERCKIRELPVHTFIGLSQLNNLTIRTMNSDWGELSLQILPESFSRLKALQRVELSKNSITHLPERLFCNLRNLRFVNLSSNQFSEVVNIGFSTKNRDSGNDSCKLEALTHLDVSLNKIKVLTDRGFSLLSSLQVLSLRHNLISRAEESSLSALSRLSVLQLSNNQLVALPPRFFHSVQQSLTELHLQNNSITVLPPGLFNGLQQLVILDLSHNEITSNWIGVDTFSDLIRVNTIDLSFNRLTRIDSSTFRSQYHLQMLQLHHNEIESIADNAFASLYNLQNLVLSHNRLTRVDATSFAGLQALMSLMLDHNRIESIHIDTFRNATGLMEVNLSVNRLDTLPTAINALHSLRSLDLSYNLIANISNASYQGNDQLYGLNLEFNRIGNLSRGVFQDLPSLRILNLAKNKIRAIEQGTFDDVPDLHALRLDSNLIADINGLFSNLRDLLMLNISANKIAWFDYALIPIGLQWFDIHDNKVESLGNYFELESVLKLRTLDCSMNKIVEVDSGSLPDGIEIVFLNNNSISKIAPFAFMGKQNLTRVDLTNNRLQTLDINELRLSNVRLRKPLPEFSVSGNPYLCDCNMEWLQTINSLDATRQYPRIVDLEAVECQLLFNRETSLIALTKANSSNFLCKYKSHCFALCHCCEFDACDCEMVCPENCTCYYDQTWDTNIVDCAAKQYTHIPLRIPMDVSELYLDSNNITTLTSHTFVGRKNLRVLLLNNSNIHHINNRTFNGLQFLQILHLEYNKLTTLYGYEFESLQNLQELHLHHNRISVINNNTFVYLRSLQILHLENNAIAAFQIWALKYNSKLNAVYLSQNWWTCKCQFMEKFQDWVQVFANVVKDGSDVRCFYNRTT</sequence>
<evidence type="ECO:0000313" key="10">
    <source>
        <dbReference type="EMBL" id="RWS26126.1"/>
    </source>
</evidence>
<evidence type="ECO:0000256" key="7">
    <source>
        <dbReference type="ARBA" id="ARBA00022989"/>
    </source>
</evidence>
<dbReference type="PANTHER" id="PTHR24369">
    <property type="entry name" value="ANTIGEN BSP, PUTATIVE-RELATED"/>
    <property type="match status" value="1"/>
</dbReference>
<name>A0A443SF32_9ACAR</name>
<keyword evidence="4" id="KW-0812">Transmembrane</keyword>
<evidence type="ECO:0000256" key="3">
    <source>
        <dbReference type="ARBA" id="ARBA00022614"/>
    </source>
</evidence>
<comment type="subcellular location">
    <subcellularLocation>
        <location evidence="1">Cell membrane</location>
    </subcellularLocation>
</comment>
<keyword evidence="7" id="KW-1133">Transmembrane helix</keyword>
<dbReference type="InterPro" id="IPR025875">
    <property type="entry name" value="Leu-rich_rpt_4"/>
</dbReference>
<dbReference type="PROSITE" id="PS51450">
    <property type="entry name" value="LRR"/>
    <property type="match status" value="5"/>
</dbReference>
<proteinExistence type="predicted"/>
<dbReference type="InterPro" id="IPR032675">
    <property type="entry name" value="LRR_dom_sf"/>
</dbReference>
<dbReference type="SMART" id="SM00369">
    <property type="entry name" value="LRR_TYP"/>
    <property type="match status" value="22"/>
</dbReference>
<organism evidence="10 11">
    <name type="scientific">Leptotrombidium deliense</name>
    <dbReference type="NCBI Taxonomy" id="299467"/>
    <lineage>
        <taxon>Eukaryota</taxon>
        <taxon>Metazoa</taxon>
        <taxon>Ecdysozoa</taxon>
        <taxon>Arthropoda</taxon>
        <taxon>Chelicerata</taxon>
        <taxon>Arachnida</taxon>
        <taxon>Acari</taxon>
        <taxon>Acariformes</taxon>
        <taxon>Trombidiformes</taxon>
        <taxon>Prostigmata</taxon>
        <taxon>Anystina</taxon>
        <taxon>Parasitengona</taxon>
        <taxon>Trombiculoidea</taxon>
        <taxon>Trombiculidae</taxon>
        <taxon>Leptotrombidium</taxon>
    </lineage>
</organism>
<evidence type="ECO:0000256" key="8">
    <source>
        <dbReference type="ARBA" id="ARBA00023136"/>
    </source>
</evidence>
<dbReference type="VEuPathDB" id="VectorBase:LDEU005914"/>
<keyword evidence="6" id="KW-0677">Repeat</keyword>
<keyword evidence="5 9" id="KW-0732">Signal</keyword>
<dbReference type="FunFam" id="3.80.10.10:FF:001438">
    <property type="entry name" value="Uncharacterized protein"/>
    <property type="match status" value="1"/>
</dbReference>
<evidence type="ECO:0000256" key="5">
    <source>
        <dbReference type="ARBA" id="ARBA00022729"/>
    </source>
</evidence>
<dbReference type="OrthoDB" id="2015831at2759"/>
<dbReference type="InterPro" id="IPR050541">
    <property type="entry name" value="LRR_TM_domain-containing"/>
</dbReference>
<gene>
    <name evidence="10" type="ORF">B4U80_04981</name>
</gene>
<dbReference type="Pfam" id="PF13855">
    <property type="entry name" value="LRR_8"/>
    <property type="match status" value="6"/>
</dbReference>
<dbReference type="Pfam" id="PF12799">
    <property type="entry name" value="LRR_4"/>
    <property type="match status" value="1"/>
</dbReference>
<evidence type="ECO:0000313" key="11">
    <source>
        <dbReference type="Proteomes" id="UP000288716"/>
    </source>
</evidence>
<protein>
    <submittedName>
        <fullName evidence="10">Slit 3 protein-like protein</fullName>
    </submittedName>
</protein>
<dbReference type="FunFam" id="3.80.10.10:FF:001164">
    <property type="entry name" value="GH01279p"/>
    <property type="match status" value="1"/>
</dbReference>
<feature type="signal peptide" evidence="9">
    <location>
        <begin position="1"/>
        <end position="22"/>
    </location>
</feature>
<keyword evidence="3" id="KW-0433">Leucine-rich repeat</keyword>
<dbReference type="EMBL" id="NCKV01003036">
    <property type="protein sequence ID" value="RWS26126.1"/>
    <property type="molecule type" value="Genomic_DNA"/>
</dbReference>
<dbReference type="SUPFAM" id="SSF52058">
    <property type="entry name" value="L domain-like"/>
    <property type="match status" value="3"/>
</dbReference>
<keyword evidence="2" id="KW-1003">Cell membrane</keyword>
<dbReference type="GO" id="GO:0005886">
    <property type="term" value="C:plasma membrane"/>
    <property type="evidence" value="ECO:0007669"/>
    <property type="project" value="UniProtKB-SubCell"/>
</dbReference>
<accession>A0A443SF32</accession>